<keyword evidence="3" id="KW-0732">Signal</keyword>
<feature type="chain" id="PRO_5007852346" description="Mid2 domain-containing protein" evidence="3">
    <location>
        <begin position="25"/>
        <end position="336"/>
    </location>
</feature>
<feature type="compositionally biased region" description="Basic and acidic residues" evidence="1">
    <location>
        <begin position="301"/>
        <end position="315"/>
    </location>
</feature>
<evidence type="ECO:0000256" key="2">
    <source>
        <dbReference type="SAM" id="Phobius"/>
    </source>
</evidence>
<reference evidence="4 5" key="1">
    <citation type="journal article" date="2016" name="Mol. Biol. Evol.">
        <title>Comparative Genomics of Early-Diverging Mushroom-Forming Fungi Provides Insights into the Origins of Lignocellulose Decay Capabilities.</title>
        <authorList>
            <person name="Nagy L.G."/>
            <person name="Riley R."/>
            <person name="Tritt A."/>
            <person name="Adam C."/>
            <person name="Daum C."/>
            <person name="Floudas D."/>
            <person name="Sun H."/>
            <person name="Yadav J.S."/>
            <person name="Pangilinan J."/>
            <person name="Larsson K.H."/>
            <person name="Matsuura K."/>
            <person name="Barry K."/>
            <person name="Labutti K."/>
            <person name="Kuo R."/>
            <person name="Ohm R.A."/>
            <person name="Bhattacharya S.S."/>
            <person name="Shirouzu T."/>
            <person name="Yoshinaga Y."/>
            <person name="Martin F.M."/>
            <person name="Grigoriev I.V."/>
            <person name="Hibbett D.S."/>
        </authorList>
    </citation>
    <scope>NUCLEOTIDE SEQUENCE [LARGE SCALE GENOMIC DNA]</scope>
    <source>
        <strain evidence="4 5">HHB9708</strain>
    </source>
</reference>
<dbReference type="Proteomes" id="UP000076722">
    <property type="component" value="Unassembled WGS sequence"/>
</dbReference>
<evidence type="ECO:0000256" key="1">
    <source>
        <dbReference type="SAM" id="MobiDB-lite"/>
    </source>
</evidence>
<feature type="compositionally biased region" description="Polar residues" evidence="1">
    <location>
        <begin position="291"/>
        <end position="300"/>
    </location>
</feature>
<feature type="region of interest" description="Disordered" evidence="1">
    <location>
        <begin position="291"/>
        <end position="336"/>
    </location>
</feature>
<keyword evidence="2" id="KW-0812">Transmembrane</keyword>
<evidence type="ECO:0000313" key="4">
    <source>
        <dbReference type="EMBL" id="KZS88830.1"/>
    </source>
</evidence>
<feature type="transmembrane region" description="Helical" evidence="2">
    <location>
        <begin position="214"/>
        <end position="236"/>
    </location>
</feature>
<dbReference type="AlphaFoldDB" id="A0A164PKU2"/>
<name>A0A164PKU2_9AGAM</name>
<gene>
    <name evidence="4" type="ORF">SISNIDRAFT_489857</name>
</gene>
<keyword evidence="5" id="KW-1185">Reference proteome</keyword>
<evidence type="ECO:0000256" key="3">
    <source>
        <dbReference type="SAM" id="SignalP"/>
    </source>
</evidence>
<dbReference type="OrthoDB" id="2576311at2759"/>
<feature type="region of interest" description="Disordered" evidence="1">
    <location>
        <begin position="178"/>
        <end position="205"/>
    </location>
</feature>
<evidence type="ECO:0000313" key="5">
    <source>
        <dbReference type="Proteomes" id="UP000076722"/>
    </source>
</evidence>
<sequence>MAFIEPLCSIFLLLFIPLFRNIRAQDTAPSSNICDEGEFPWAFNSLNQSACVIASYLGEVCTPGTPWPVSPLGSDPNQVYSTSSNPTQCECSSVMFFLLAACTACQNHSISQFLWTVYSVNCTSVSEASFPFNIPNVTAVPHWAYQNVLLDSNTFNLSLAESLGDDLESSGITSKAARTTALQTSTSTSPSSSTPSTNSNGTVADTNQHHVAPVSGAVAGGVIAGCLLLFIGFYFIQRHLRKSRSGLSIRSGTHEMGDIDGTVYGSEISADIDPFMTTHYQNVPDVNTALASNFSRGSGSHKTDGGGDSVSRDDIPQSIEDSPPSYRAHDSNPFGD</sequence>
<protein>
    <recommendedName>
        <fullName evidence="6">Mid2 domain-containing protein</fullName>
    </recommendedName>
</protein>
<proteinExistence type="predicted"/>
<accession>A0A164PKU2</accession>
<feature type="compositionally biased region" description="Low complexity" evidence="1">
    <location>
        <begin position="184"/>
        <end position="200"/>
    </location>
</feature>
<feature type="signal peptide" evidence="3">
    <location>
        <begin position="1"/>
        <end position="24"/>
    </location>
</feature>
<dbReference type="STRING" id="1314777.A0A164PKU2"/>
<evidence type="ECO:0008006" key="6">
    <source>
        <dbReference type="Google" id="ProtNLM"/>
    </source>
</evidence>
<keyword evidence="2" id="KW-0472">Membrane</keyword>
<keyword evidence="2" id="KW-1133">Transmembrane helix</keyword>
<organism evidence="4 5">
    <name type="scientific">Sistotremastrum niveocremeum HHB9708</name>
    <dbReference type="NCBI Taxonomy" id="1314777"/>
    <lineage>
        <taxon>Eukaryota</taxon>
        <taxon>Fungi</taxon>
        <taxon>Dikarya</taxon>
        <taxon>Basidiomycota</taxon>
        <taxon>Agaricomycotina</taxon>
        <taxon>Agaricomycetes</taxon>
        <taxon>Sistotremastrales</taxon>
        <taxon>Sistotremastraceae</taxon>
        <taxon>Sertulicium</taxon>
        <taxon>Sertulicium niveocremeum</taxon>
    </lineage>
</organism>
<dbReference type="EMBL" id="KV419433">
    <property type="protein sequence ID" value="KZS88830.1"/>
    <property type="molecule type" value="Genomic_DNA"/>
</dbReference>